<reference evidence="3" key="1">
    <citation type="submission" date="2016-10" db="EMBL/GenBank/DDBJ databases">
        <authorList>
            <person name="Varghese N."/>
            <person name="Submissions S."/>
        </authorList>
    </citation>
    <scope>NUCLEOTIDE SEQUENCE [LARGE SCALE GENOMIC DNA]</scope>
    <source>
        <strain evidence="3">DSM 45237</strain>
    </source>
</reference>
<dbReference type="GO" id="GO:0003677">
    <property type="term" value="F:DNA binding"/>
    <property type="evidence" value="ECO:0007669"/>
    <property type="project" value="InterPro"/>
</dbReference>
<dbReference type="InterPro" id="IPR000792">
    <property type="entry name" value="Tscrpt_reg_LuxR_C"/>
</dbReference>
<dbReference type="InterPro" id="IPR002831">
    <property type="entry name" value="Tscrpt_reg_TrmB_N"/>
</dbReference>
<dbReference type="Proteomes" id="UP000181980">
    <property type="component" value="Unassembled WGS sequence"/>
</dbReference>
<evidence type="ECO:0000313" key="2">
    <source>
        <dbReference type="EMBL" id="SED83128.1"/>
    </source>
</evidence>
<protein>
    <submittedName>
        <fullName evidence="2">Regulatory protein, luxR family</fullName>
    </submittedName>
</protein>
<dbReference type="Gene3D" id="1.10.10.10">
    <property type="entry name" value="Winged helix-like DNA-binding domain superfamily/Winged helix DNA-binding domain"/>
    <property type="match status" value="2"/>
</dbReference>
<sequence>MLTVLGASDDEDRVYGQLVSVVSATAAELAAVTGLGAGAVDTALERLEARGLAGRTADAPVRFVAASPGVVEAMIAERLSELRSAQQTLDRLVAQHRSNALTREASGVFEIVRGAEALRQTAMNLFAAARFQVLNLVKPPIIAVRSEEGVQPGPSVRGRTVFETEALETQGALQAVRAGLRDGDQVRVHTRLPVKMLVIDRSVAMLPMARDDTTPVGVLIRRGAVLDALLELFDFVWATAIPLHVDSENSPPPREPFLDPDERRLLSLLLSGLTDEAIAAHRGTSTRTVQRKVQALMNRAQVRTRMQLAWEASRRGWV</sequence>
<dbReference type="AlphaFoldDB" id="A0A1H5DWC3"/>
<dbReference type="OrthoDB" id="5932488at2"/>
<dbReference type="Pfam" id="PF01978">
    <property type="entry name" value="TrmB"/>
    <property type="match status" value="1"/>
</dbReference>
<dbReference type="SMART" id="SM00421">
    <property type="entry name" value="HTH_LUXR"/>
    <property type="match status" value="1"/>
</dbReference>
<dbReference type="RefSeq" id="WP_069114144.1">
    <property type="nucleotide sequence ID" value="NZ_FNUC01000002.1"/>
</dbReference>
<dbReference type="InterPro" id="IPR036388">
    <property type="entry name" value="WH-like_DNA-bd_sf"/>
</dbReference>
<dbReference type="GO" id="GO:0006355">
    <property type="term" value="P:regulation of DNA-templated transcription"/>
    <property type="evidence" value="ECO:0007669"/>
    <property type="project" value="InterPro"/>
</dbReference>
<dbReference type="InterPro" id="IPR016032">
    <property type="entry name" value="Sig_transdc_resp-reg_C-effctor"/>
</dbReference>
<feature type="domain" description="HTH luxR-type" evidence="1">
    <location>
        <begin position="255"/>
        <end position="312"/>
    </location>
</feature>
<dbReference type="PANTHER" id="PTHR34293:SF1">
    <property type="entry name" value="HTH-TYPE TRANSCRIPTIONAL REGULATOR TRMBL2"/>
    <property type="match status" value="1"/>
</dbReference>
<accession>A0A1H5DWC3</accession>
<evidence type="ECO:0000259" key="1">
    <source>
        <dbReference type="SMART" id="SM00421"/>
    </source>
</evidence>
<dbReference type="STRING" id="561176.SAMN04488561_0541"/>
<evidence type="ECO:0000313" key="3">
    <source>
        <dbReference type="Proteomes" id="UP000181980"/>
    </source>
</evidence>
<name>A0A1H5DWC3_9ACTN</name>
<keyword evidence="3" id="KW-1185">Reference proteome</keyword>
<dbReference type="SUPFAM" id="SSF46894">
    <property type="entry name" value="C-terminal effector domain of the bipartite response regulators"/>
    <property type="match status" value="1"/>
</dbReference>
<organism evidence="2 3">
    <name type="scientific">Jiangella alba</name>
    <dbReference type="NCBI Taxonomy" id="561176"/>
    <lineage>
        <taxon>Bacteria</taxon>
        <taxon>Bacillati</taxon>
        <taxon>Actinomycetota</taxon>
        <taxon>Actinomycetes</taxon>
        <taxon>Jiangellales</taxon>
        <taxon>Jiangellaceae</taxon>
        <taxon>Jiangella</taxon>
    </lineage>
</organism>
<dbReference type="InterPro" id="IPR051797">
    <property type="entry name" value="TrmB-like"/>
</dbReference>
<gene>
    <name evidence="2" type="ORF">SAMN04488561_0541</name>
</gene>
<proteinExistence type="predicted"/>
<dbReference type="EMBL" id="FNUC01000002">
    <property type="protein sequence ID" value="SED83128.1"/>
    <property type="molecule type" value="Genomic_DNA"/>
</dbReference>
<dbReference type="PANTHER" id="PTHR34293">
    <property type="entry name" value="HTH-TYPE TRANSCRIPTIONAL REGULATOR TRMBL2"/>
    <property type="match status" value="1"/>
</dbReference>